<feature type="compositionally biased region" description="Basic and acidic residues" evidence="1">
    <location>
        <begin position="52"/>
        <end position="73"/>
    </location>
</feature>
<proteinExistence type="predicted"/>
<dbReference type="Proteomes" id="UP001175000">
    <property type="component" value="Unassembled WGS sequence"/>
</dbReference>
<keyword evidence="3" id="KW-1185">Reference proteome</keyword>
<evidence type="ECO:0008006" key="4">
    <source>
        <dbReference type="Google" id="ProtNLM"/>
    </source>
</evidence>
<protein>
    <recommendedName>
        <fullName evidence="4">Histone chaperone domain-containing protein</fullName>
    </recommendedName>
</protein>
<accession>A0AA39WWB8</accession>
<sequence>MSKSGHAYTDDKLGAEIPEGAPEDQMNDPSYKSRRGDREPIAVIDDDAPVEDPIKESEADSDKQLERDDREAIDTANIVKGTTSRAKPVGTYAEPTDEQMGLME</sequence>
<evidence type="ECO:0000256" key="1">
    <source>
        <dbReference type="SAM" id="MobiDB-lite"/>
    </source>
</evidence>
<comment type="caution">
    <text evidence="2">The sequence shown here is derived from an EMBL/GenBank/DDBJ whole genome shotgun (WGS) entry which is preliminary data.</text>
</comment>
<dbReference type="EMBL" id="JAULSU010000003">
    <property type="protein sequence ID" value="KAK0622736.1"/>
    <property type="molecule type" value="Genomic_DNA"/>
</dbReference>
<feature type="region of interest" description="Disordered" evidence="1">
    <location>
        <begin position="1"/>
        <end position="104"/>
    </location>
</feature>
<reference evidence="2" key="1">
    <citation type="submission" date="2023-06" db="EMBL/GenBank/DDBJ databases">
        <title>Genome-scale phylogeny and comparative genomics of the fungal order Sordariales.</title>
        <authorList>
            <consortium name="Lawrence Berkeley National Laboratory"/>
            <person name="Hensen N."/>
            <person name="Bonometti L."/>
            <person name="Westerberg I."/>
            <person name="Brannstrom I.O."/>
            <person name="Guillou S."/>
            <person name="Cros-Aarteil S."/>
            <person name="Calhoun S."/>
            <person name="Haridas S."/>
            <person name="Kuo A."/>
            <person name="Mondo S."/>
            <person name="Pangilinan J."/>
            <person name="Riley R."/>
            <person name="Labutti K."/>
            <person name="Andreopoulos B."/>
            <person name="Lipzen A."/>
            <person name="Chen C."/>
            <person name="Yanf M."/>
            <person name="Daum C."/>
            <person name="Ng V."/>
            <person name="Clum A."/>
            <person name="Steindorff A."/>
            <person name="Ohm R."/>
            <person name="Martin F."/>
            <person name="Silar P."/>
            <person name="Natvig D."/>
            <person name="Lalanne C."/>
            <person name="Gautier V."/>
            <person name="Ament-Velasquez S.L."/>
            <person name="Kruys A."/>
            <person name="Hutchinson M.I."/>
            <person name="Powell A.J."/>
            <person name="Barry K."/>
            <person name="Miller A.N."/>
            <person name="Grigoriev I.V."/>
            <person name="Debuchy R."/>
            <person name="Gladieux P."/>
            <person name="Thoren M.H."/>
            <person name="Johannesson H."/>
        </authorList>
    </citation>
    <scope>NUCLEOTIDE SEQUENCE</scope>
    <source>
        <strain evidence="2">CBS 606.72</strain>
    </source>
</reference>
<dbReference type="AlphaFoldDB" id="A0AA39WWB8"/>
<gene>
    <name evidence="2" type="ORF">B0T14DRAFT_564161</name>
</gene>
<evidence type="ECO:0000313" key="2">
    <source>
        <dbReference type="EMBL" id="KAK0622736.1"/>
    </source>
</evidence>
<evidence type="ECO:0000313" key="3">
    <source>
        <dbReference type="Proteomes" id="UP001175000"/>
    </source>
</evidence>
<organism evidence="2 3">
    <name type="scientific">Immersiella caudata</name>
    <dbReference type="NCBI Taxonomy" id="314043"/>
    <lineage>
        <taxon>Eukaryota</taxon>
        <taxon>Fungi</taxon>
        <taxon>Dikarya</taxon>
        <taxon>Ascomycota</taxon>
        <taxon>Pezizomycotina</taxon>
        <taxon>Sordariomycetes</taxon>
        <taxon>Sordariomycetidae</taxon>
        <taxon>Sordariales</taxon>
        <taxon>Lasiosphaeriaceae</taxon>
        <taxon>Immersiella</taxon>
    </lineage>
</organism>
<name>A0AA39WWB8_9PEZI</name>